<dbReference type="AlphaFoldDB" id="A0A2I8ERW6"/>
<dbReference type="KEGG" id="pter:C2L65_22270"/>
<dbReference type="RefSeq" id="WP_042309373.1">
    <property type="nucleotide sequence ID" value="NZ_AP025257.1"/>
</dbReference>
<reference evidence="1 2" key="1">
    <citation type="submission" date="2018-01" db="EMBL/GenBank/DDBJ databases">
        <title>Species boundaries and ecological features among Paraburkholderia terrae DSMZ17804T, P. hospita DSMZ17164T and P. caribensis DSMZ13236T.</title>
        <authorList>
            <person name="Pratama A.A."/>
        </authorList>
    </citation>
    <scope>NUCLEOTIDE SEQUENCE [LARGE SCALE GENOMIC DNA]</scope>
    <source>
        <strain evidence="1 2">DSM 17804</strain>
    </source>
</reference>
<name>A0A2I8ERW6_9BURK</name>
<organism evidence="1 2">
    <name type="scientific">Paraburkholderia terrae</name>
    <dbReference type="NCBI Taxonomy" id="311230"/>
    <lineage>
        <taxon>Bacteria</taxon>
        <taxon>Pseudomonadati</taxon>
        <taxon>Pseudomonadota</taxon>
        <taxon>Betaproteobacteria</taxon>
        <taxon>Burkholderiales</taxon>
        <taxon>Burkholderiaceae</taxon>
        <taxon>Paraburkholderia</taxon>
    </lineage>
</organism>
<proteinExistence type="predicted"/>
<dbReference type="Proteomes" id="UP000243502">
    <property type="component" value="Chromosome 2"/>
</dbReference>
<evidence type="ECO:0000313" key="2">
    <source>
        <dbReference type="Proteomes" id="UP000243502"/>
    </source>
</evidence>
<dbReference type="EMBL" id="CP026112">
    <property type="protein sequence ID" value="AUT62355.1"/>
    <property type="molecule type" value="Genomic_DNA"/>
</dbReference>
<protein>
    <submittedName>
        <fullName evidence="1">Uncharacterized protein</fullName>
    </submittedName>
</protein>
<gene>
    <name evidence="1" type="ORF">C2L65_22270</name>
</gene>
<accession>A0A2I8ERW6</accession>
<evidence type="ECO:0000313" key="1">
    <source>
        <dbReference type="EMBL" id="AUT62355.1"/>
    </source>
</evidence>
<dbReference type="OrthoDB" id="8590719at2"/>
<sequence>MNEMTLMPAPAEQTAVSRATAVATGAVTAAEAVQKTAPAARAAAVQDTLKMPVLLGGWAARSATNSIDTARLLAFGMDLHTWGELVQMQQAVVERLTLQQQAWMQGWAAWNRERAEIRGANTVTKLVEQEFNLVAQIGQLLIDQTTNLIALQENIEVSYAYWLNQKLGALSSTPGVQTPVAAVART</sequence>